<comment type="cofactor">
    <cofactor evidence="2">
        <name>Mg(2+)</name>
        <dbReference type="ChEBI" id="CHEBI:18420"/>
    </cofactor>
</comment>
<name>A0A284R3V7_ARMOS</name>
<evidence type="ECO:0000256" key="9">
    <source>
        <dbReference type="ARBA" id="ARBA00023204"/>
    </source>
</evidence>
<dbReference type="Pfam" id="PF03372">
    <property type="entry name" value="Exo_endo_phos"/>
    <property type="match status" value="1"/>
</dbReference>
<keyword evidence="4" id="KW-0540">Nuclease</keyword>
<dbReference type="OrthoDB" id="9975959at2759"/>
<evidence type="ECO:0000256" key="10">
    <source>
        <dbReference type="ARBA" id="ARBA00023242"/>
    </source>
</evidence>
<evidence type="ECO:0000256" key="6">
    <source>
        <dbReference type="ARBA" id="ARBA00022763"/>
    </source>
</evidence>
<comment type="subcellular location">
    <subcellularLocation>
        <location evidence="3">Nucleus</location>
        <location evidence="3">PML body</location>
    </subcellularLocation>
</comment>
<keyword evidence="7" id="KW-0378">Hydrolase</keyword>
<dbReference type="Proteomes" id="UP000219338">
    <property type="component" value="Unassembled WGS sequence"/>
</dbReference>
<evidence type="ECO:0000256" key="5">
    <source>
        <dbReference type="ARBA" id="ARBA00022723"/>
    </source>
</evidence>
<dbReference type="EMBL" id="FUEG01000004">
    <property type="protein sequence ID" value="SJL03389.1"/>
    <property type="molecule type" value="Genomic_DNA"/>
</dbReference>
<dbReference type="CDD" id="cd09080">
    <property type="entry name" value="TDP2"/>
    <property type="match status" value="1"/>
</dbReference>
<keyword evidence="13" id="KW-1185">Reference proteome</keyword>
<dbReference type="GO" id="GO:0005737">
    <property type="term" value="C:cytoplasm"/>
    <property type="evidence" value="ECO:0007669"/>
    <property type="project" value="TreeGrafter"/>
</dbReference>
<dbReference type="GO" id="GO:0070260">
    <property type="term" value="F:5'-tyrosyl-DNA phosphodiesterase activity"/>
    <property type="evidence" value="ECO:0007669"/>
    <property type="project" value="TreeGrafter"/>
</dbReference>
<dbReference type="GO" id="GO:0003697">
    <property type="term" value="F:single-stranded DNA binding"/>
    <property type="evidence" value="ECO:0007669"/>
    <property type="project" value="TreeGrafter"/>
</dbReference>
<dbReference type="InterPro" id="IPR051547">
    <property type="entry name" value="TDP2-like"/>
</dbReference>
<protein>
    <recommendedName>
        <fullName evidence="11">Endonuclease/exonuclease/phosphatase domain-containing protein</fullName>
    </recommendedName>
</protein>
<dbReference type="PANTHER" id="PTHR15822:SF4">
    <property type="entry name" value="TYROSYL-DNA PHOSPHODIESTERASE 2"/>
    <property type="match status" value="1"/>
</dbReference>
<feature type="domain" description="Endonuclease/exonuclease/phosphatase" evidence="11">
    <location>
        <begin position="59"/>
        <end position="332"/>
    </location>
</feature>
<evidence type="ECO:0000256" key="7">
    <source>
        <dbReference type="ARBA" id="ARBA00022801"/>
    </source>
</evidence>
<comment type="cofactor">
    <cofactor evidence="1">
        <name>Mn(2+)</name>
        <dbReference type="ChEBI" id="CHEBI:29035"/>
    </cofactor>
</comment>
<dbReference type="GO" id="GO:0004518">
    <property type="term" value="F:nuclease activity"/>
    <property type="evidence" value="ECO:0007669"/>
    <property type="project" value="UniProtKB-KW"/>
</dbReference>
<evidence type="ECO:0000259" key="11">
    <source>
        <dbReference type="Pfam" id="PF03372"/>
    </source>
</evidence>
<accession>A0A284R3V7</accession>
<evidence type="ECO:0000256" key="1">
    <source>
        <dbReference type="ARBA" id="ARBA00001936"/>
    </source>
</evidence>
<keyword evidence="9" id="KW-0234">DNA repair</keyword>
<reference evidence="13" key="1">
    <citation type="journal article" date="2017" name="Nat. Ecol. Evol.">
        <title>Genome expansion and lineage-specific genetic innovations in the forest pathogenic fungi Armillaria.</title>
        <authorList>
            <person name="Sipos G."/>
            <person name="Prasanna A.N."/>
            <person name="Walter M.C."/>
            <person name="O'Connor E."/>
            <person name="Balint B."/>
            <person name="Krizsan K."/>
            <person name="Kiss B."/>
            <person name="Hess J."/>
            <person name="Varga T."/>
            <person name="Slot J."/>
            <person name="Riley R."/>
            <person name="Boka B."/>
            <person name="Rigling D."/>
            <person name="Barry K."/>
            <person name="Lee J."/>
            <person name="Mihaltcheva S."/>
            <person name="LaButti K."/>
            <person name="Lipzen A."/>
            <person name="Waldron R."/>
            <person name="Moloney N.M."/>
            <person name="Sperisen C."/>
            <person name="Kredics L."/>
            <person name="Vagvoelgyi C."/>
            <person name="Patrignani A."/>
            <person name="Fitzpatrick D."/>
            <person name="Nagy I."/>
            <person name="Doyle S."/>
            <person name="Anderson J.B."/>
            <person name="Grigoriev I.V."/>
            <person name="Gueldener U."/>
            <person name="Muensterkoetter M."/>
            <person name="Nagy L.G."/>
        </authorList>
    </citation>
    <scope>NUCLEOTIDE SEQUENCE [LARGE SCALE GENOMIC DNA]</scope>
    <source>
        <strain evidence="13">C18/9</strain>
    </source>
</reference>
<dbReference type="GO" id="GO:0006302">
    <property type="term" value="P:double-strand break repair"/>
    <property type="evidence" value="ECO:0007669"/>
    <property type="project" value="TreeGrafter"/>
</dbReference>
<evidence type="ECO:0000256" key="2">
    <source>
        <dbReference type="ARBA" id="ARBA00001946"/>
    </source>
</evidence>
<sequence>MFRALRAKWISYQYETPFPSGTENPVFQSLYEYISSEWRPWNTNEGETEAKHPPSLRVVSWNVDSSSPHPSQRLTALLVSLLESGTEPDILLLQEVSHHALSALTDNPWVRSNYYLTDVDTSCWRMRSNSYSFGSITLLRKGHASFTPITVYRIPYRSHMNRDALCCDIHLYSPSQSPSKLFRVINVHLDSLAINPPLRPTQLTICGDYLRAAGSGIIMGDFNAITPADQSLIDELGLLDAWKVAVSKSVAYGLTAAGHRDDDGDRTALEGGDTWGVQVEEPFPPGRLDRAALLRYSALDGENTVAEGLVQMRVLPCQTLNLDTEAVLWSDHCGILVDIHEVSWYS</sequence>
<gene>
    <name evidence="12" type="ORF">ARMOST_06743</name>
</gene>
<evidence type="ECO:0000313" key="12">
    <source>
        <dbReference type="EMBL" id="SJL03389.1"/>
    </source>
</evidence>
<dbReference type="InterPro" id="IPR036691">
    <property type="entry name" value="Endo/exonu/phosph_ase_sf"/>
</dbReference>
<evidence type="ECO:0000256" key="8">
    <source>
        <dbReference type="ARBA" id="ARBA00022842"/>
    </source>
</evidence>
<dbReference type="Gene3D" id="3.60.10.10">
    <property type="entry name" value="Endonuclease/exonuclease/phosphatase"/>
    <property type="match status" value="1"/>
</dbReference>
<keyword evidence="10" id="KW-0539">Nucleus</keyword>
<dbReference type="AlphaFoldDB" id="A0A284R3V7"/>
<evidence type="ECO:0000256" key="4">
    <source>
        <dbReference type="ARBA" id="ARBA00022722"/>
    </source>
</evidence>
<keyword evidence="5" id="KW-0479">Metal-binding</keyword>
<dbReference type="GO" id="GO:0046872">
    <property type="term" value="F:metal ion binding"/>
    <property type="evidence" value="ECO:0007669"/>
    <property type="project" value="UniProtKB-KW"/>
</dbReference>
<proteinExistence type="predicted"/>
<dbReference type="OMA" id="PWIRENW"/>
<organism evidence="12 13">
    <name type="scientific">Armillaria ostoyae</name>
    <name type="common">Armillaria root rot fungus</name>
    <dbReference type="NCBI Taxonomy" id="47428"/>
    <lineage>
        <taxon>Eukaryota</taxon>
        <taxon>Fungi</taxon>
        <taxon>Dikarya</taxon>
        <taxon>Basidiomycota</taxon>
        <taxon>Agaricomycotina</taxon>
        <taxon>Agaricomycetes</taxon>
        <taxon>Agaricomycetidae</taxon>
        <taxon>Agaricales</taxon>
        <taxon>Marasmiineae</taxon>
        <taxon>Physalacriaceae</taxon>
        <taxon>Armillaria</taxon>
    </lineage>
</organism>
<dbReference type="SUPFAM" id="SSF56219">
    <property type="entry name" value="DNase I-like"/>
    <property type="match status" value="1"/>
</dbReference>
<dbReference type="InterPro" id="IPR005135">
    <property type="entry name" value="Endo/exonuclease/phosphatase"/>
</dbReference>
<keyword evidence="6" id="KW-0227">DNA damage</keyword>
<dbReference type="PANTHER" id="PTHR15822">
    <property type="entry name" value="TRAF AND TNF RECEPTOR-ASSOCIATED PROTEIN"/>
    <property type="match status" value="1"/>
</dbReference>
<evidence type="ECO:0000256" key="3">
    <source>
        <dbReference type="ARBA" id="ARBA00004322"/>
    </source>
</evidence>
<keyword evidence="8" id="KW-0460">Magnesium</keyword>
<evidence type="ECO:0000313" key="13">
    <source>
        <dbReference type="Proteomes" id="UP000219338"/>
    </source>
</evidence>